<keyword evidence="2" id="KW-0539">Nucleus</keyword>
<gene>
    <name evidence="5" type="ORF">M441DRAFT_165811</name>
</gene>
<evidence type="ECO:0000256" key="3">
    <source>
        <dbReference type="SAM" id="MobiDB-lite"/>
    </source>
</evidence>
<evidence type="ECO:0000313" key="5">
    <source>
        <dbReference type="EMBL" id="PTB42509.1"/>
    </source>
</evidence>
<feature type="region of interest" description="Disordered" evidence="3">
    <location>
        <begin position="56"/>
        <end position="82"/>
    </location>
</feature>
<evidence type="ECO:0000256" key="1">
    <source>
        <dbReference type="ARBA" id="ARBA00004123"/>
    </source>
</evidence>
<feature type="domain" description="Zn(2)-C6 fungal-type" evidence="4">
    <location>
        <begin position="6"/>
        <end position="35"/>
    </location>
</feature>
<organism evidence="5 6">
    <name type="scientific">Trichoderma asperellum (strain ATCC 204424 / CBS 433.97 / NBRC 101777)</name>
    <dbReference type="NCBI Taxonomy" id="1042311"/>
    <lineage>
        <taxon>Eukaryota</taxon>
        <taxon>Fungi</taxon>
        <taxon>Dikarya</taxon>
        <taxon>Ascomycota</taxon>
        <taxon>Pezizomycotina</taxon>
        <taxon>Sordariomycetes</taxon>
        <taxon>Hypocreomycetidae</taxon>
        <taxon>Hypocreales</taxon>
        <taxon>Hypocreaceae</taxon>
        <taxon>Trichoderma</taxon>
    </lineage>
</organism>
<accession>A0A2T3ZCI3</accession>
<dbReference type="GO" id="GO:0005634">
    <property type="term" value="C:nucleus"/>
    <property type="evidence" value="ECO:0007669"/>
    <property type="project" value="UniProtKB-SubCell"/>
</dbReference>
<dbReference type="PANTHER" id="PTHR37534">
    <property type="entry name" value="TRANSCRIPTIONAL ACTIVATOR PROTEIN UGA3"/>
    <property type="match status" value="1"/>
</dbReference>
<dbReference type="InterPro" id="IPR021858">
    <property type="entry name" value="Fun_TF"/>
</dbReference>
<dbReference type="InterPro" id="IPR036864">
    <property type="entry name" value="Zn2-C6_fun-type_DNA-bd_sf"/>
</dbReference>
<dbReference type="GO" id="GO:0008270">
    <property type="term" value="F:zinc ion binding"/>
    <property type="evidence" value="ECO:0007669"/>
    <property type="project" value="InterPro"/>
</dbReference>
<dbReference type="STRING" id="1042311.A0A2T3ZCI3"/>
<name>A0A2T3ZCI3_TRIA4</name>
<dbReference type="GO" id="GO:0045944">
    <property type="term" value="P:positive regulation of transcription by RNA polymerase II"/>
    <property type="evidence" value="ECO:0007669"/>
    <property type="project" value="TreeGrafter"/>
</dbReference>
<dbReference type="GO" id="GO:0000981">
    <property type="term" value="F:DNA-binding transcription factor activity, RNA polymerase II-specific"/>
    <property type="evidence" value="ECO:0007669"/>
    <property type="project" value="InterPro"/>
</dbReference>
<dbReference type="OrthoDB" id="5386330at2759"/>
<dbReference type="Pfam" id="PF11951">
    <property type="entry name" value="Fungal_trans_2"/>
    <property type="match status" value="2"/>
</dbReference>
<dbReference type="Proteomes" id="UP000240493">
    <property type="component" value="Unassembled WGS sequence"/>
</dbReference>
<dbReference type="CDD" id="cd00067">
    <property type="entry name" value="GAL4"/>
    <property type="match status" value="1"/>
</dbReference>
<comment type="subcellular location">
    <subcellularLocation>
        <location evidence="1">Nucleus</location>
    </subcellularLocation>
</comment>
<sequence length="422" mass="47552">MGTRKGCYQCNKRRIVCDMGEPRCLKCTNKGLECSGNGLRYRFNDGIASRGKLRGLSNPIDQACPPSTTNRSSPRKQSRKDTIIAPKSCRASKGVIHRSISDNKYEVGVLPCLESIDSNTRLLLDYFSINMAPGMVVLDSKNNGYRNLILPFAVQDKLVRQAVMSIAGLQFARTCPEMHPAAELSRAQVIKQLMQSSISSAPEQVFNISSWMTVLVLLIGELALGGDHYSYLLRMMRSIKDHGVVDPNPELVRFLTLETNMISYLARPFVDDSSDVENMESERSLRSLLMESQGPKYNNADREILNIVTEAAQVCYEICKDCNLPQRRERNSNLQHLKRLVSRVLPCTAGGNSMVWVYFIGAADSESFEDQSFFIGCLIDIYNYTGWENIARGISMLEQIWQRPPGRSWRYILPQLSTAFVM</sequence>
<evidence type="ECO:0000256" key="2">
    <source>
        <dbReference type="ARBA" id="ARBA00023242"/>
    </source>
</evidence>
<dbReference type="EMBL" id="KZ679260">
    <property type="protein sequence ID" value="PTB42509.1"/>
    <property type="molecule type" value="Genomic_DNA"/>
</dbReference>
<dbReference type="AlphaFoldDB" id="A0A2T3ZCI3"/>
<proteinExistence type="predicted"/>
<evidence type="ECO:0000259" key="4">
    <source>
        <dbReference type="PROSITE" id="PS50048"/>
    </source>
</evidence>
<dbReference type="PANTHER" id="PTHR37534:SF17">
    <property type="entry name" value="ZN(2)-C6 FUNGAL-TYPE DOMAIN-CONTAINING PROTEIN"/>
    <property type="match status" value="1"/>
</dbReference>
<dbReference type="SUPFAM" id="SSF57701">
    <property type="entry name" value="Zn2/Cys6 DNA-binding domain"/>
    <property type="match status" value="1"/>
</dbReference>
<protein>
    <recommendedName>
        <fullName evidence="4">Zn(2)-C6 fungal-type domain-containing protein</fullName>
    </recommendedName>
</protein>
<reference evidence="5 6" key="1">
    <citation type="submission" date="2016-07" db="EMBL/GenBank/DDBJ databases">
        <title>Multiple horizontal gene transfer events from other fungi enriched the ability of initially mycotrophic Trichoderma (Ascomycota) to feed on dead plant biomass.</title>
        <authorList>
            <consortium name="DOE Joint Genome Institute"/>
            <person name="Aerts A."/>
            <person name="Atanasova L."/>
            <person name="Chenthamara K."/>
            <person name="Zhang J."/>
            <person name="Grujic M."/>
            <person name="Henrissat B."/>
            <person name="Kuo A."/>
            <person name="Salamov A."/>
            <person name="Lipzen A."/>
            <person name="Labutti K."/>
            <person name="Barry K."/>
            <person name="Miao Y."/>
            <person name="Rahimi M.J."/>
            <person name="Shen Q."/>
            <person name="Grigoriev I.V."/>
            <person name="Kubicek C.P."/>
            <person name="Druzhinina I.S."/>
        </authorList>
    </citation>
    <scope>NUCLEOTIDE SEQUENCE [LARGE SCALE GENOMIC DNA]</scope>
    <source>
        <strain evidence="5 6">CBS 433.97</strain>
    </source>
</reference>
<dbReference type="Pfam" id="PF00172">
    <property type="entry name" value="Zn_clus"/>
    <property type="match status" value="1"/>
</dbReference>
<dbReference type="GO" id="GO:0000976">
    <property type="term" value="F:transcription cis-regulatory region binding"/>
    <property type="evidence" value="ECO:0007669"/>
    <property type="project" value="TreeGrafter"/>
</dbReference>
<dbReference type="InterPro" id="IPR001138">
    <property type="entry name" value="Zn2Cys6_DnaBD"/>
</dbReference>
<dbReference type="SMART" id="SM00066">
    <property type="entry name" value="GAL4"/>
    <property type="match status" value="1"/>
</dbReference>
<keyword evidence="6" id="KW-1185">Reference proteome</keyword>
<dbReference type="PROSITE" id="PS50048">
    <property type="entry name" value="ZN2_CY6_FUNGAL_2"/>
    <property type="match status" value="1"/>
</dbReference>
<evidence type="ECO:0000313" key="6">
    <source>
        <dbReference type="Proteomes" id="UP000240493"/>
    </source>
</evidence>